<feature type="transmembrane region" description="Helical" evidence="1">
    <location>
        <begin position="167"/>
        <end position="188"/>
    </location>
</feature>
<sequence>MPAAAGRSLWPLALLAGALPLVATLIALRLSVALGLVPDCNPFIDGCTSISRAARHGLPNILFRALLLPAAVLQALVWMACPQWLRGIGGGPERALRTLPALGIAAGVFLVLYGSFLGTEGEGYRWMRRYGIAFYFGFTCIGMLIVSDQMHRRLHGVPLQRRISRSLVTLCALLPLLGLAHLLLPLAWSGPDVKDAVENITEWWAGAIFTAFFFVLAWAWRGTRFRVRIGGGE</sequence>
<comment type="caution">
    <text evidence="2">The sequence shown here is derived from an EMBL/GenBank/DDBJ whole genome shotgun (WGS) entry which is preliminary data.</text>
</comment>
<keyword evidence="3" id="KW-1185">Reference proteome</keyword>
<name>A0ABX2EHY3_9BURK</name>
<feature type="transmembrane region" description="Helical" evidence="1">
    <location>
        <begin position="130"/>
        <end position="146"/>
    </location>
</feature>
<proteinExistence type="predicted"/>
<dbReference type="RefSeq" id="WP_173123709.1">
    <property type="nucleotide sequence ID" value="NZ_JABRWJ010000004.1"/>
</dbReference>
<evidence type="ECO:0000313" key="2">
    <source>
        <dbReference type="EMBL" id="NRF68239.1"/>
    </source>
</evidence>
<gene>
    <name evidence="2" type="ORF">HLB44_14695</name>
</gene>
<feature type="transmembrane region" description="Helical" evidence="1">
    <location>
        <begin position="57"/>
        <end position="78"/>
    </location>
</feature>
<keyword evidence="1" id="KW-0472">Membrane</keyword>
<feature type="transmembrane region" description="Helical" evidence="1">
    <location>
        <begin position="99"/>
        <end position="118"/>
    </location>
</feature>
<reference evidence="2 3" key="1">
    <citation type="submission" date="2020-05" db="EMBL/GenBank/DDBJ databases">
        <title>Aquincola sp. isolate from soil.</title>
        <authorList>
            <person name="Han J."/>
            <person name="Kim D.-U."/>
        </authorList>
    </citation>
    <scope>NUCLEOTIDE SEQUENCE [LARGE SCALE GENOMIC DNA]</scope>
    <source>
        <strain evidence="2 3">S2</strain>
    </source>
</reference>
<evidence type="ECO:0008006" key="4">
    <source>
        <dbReference type="Google" id="ProtNLM"/>
    </source>
</evidence>
<evidence type="ECO:0000313" key="3">
    <source>
        <dbReference type="Proteomes" id="UP000737171"/>
    </source>
</evidence>
<keyword evidence="1" id="KW-0812">Transmembrane</keyword>
<dbReference type="Proteomes" id="UP000737171">
    <property type="component" value="Unassembled WGS sequence"/>
</dbReference>
<protein>
    <recommendedName>
        <fullName evidence="4">DUF998 domain-containing protein</fullName>
    </recommendedName>
</protein>
<accession>A0ABX2EHY3</accession>
<keyword evidence="1" id="KW-1133">Transmembrane helix</keyword>
<evidence type="ECO:0000256" key="1">
    <source>
        <dbReference type="SAM" id="Phobius"/>
    </source>
</evidence>
<dbReference type="EMBL" id="JABRWJ010000004">
    <property type="protein sequence ID" value="NRF68239.1"/>
    <property type="molecule type" value="Genomic_DNA"/>
</dbReference>
<feature type="transmembrane region" description="Helical" evidence="1">
    <location>
        <begin position="203"/>
        <end position="220"/>
    </location>
</feature>
<organism evidence="2 3">
    <name type="scientific">Pseudaquabacterium terrae</name>
    <dbReference type="NCBI Taxonomy" id="2732868"/>
    <lineage>
        <taxon>Bacteria</taxon>
        <taxon>Pseudomonadati</taxon>
        <taxon>Pseudomonadota</taxon>
        <taxon>Betaproteobacteria</taxon>
        <taxon>Burkholderiales</taxon>
        <taxon>Sphaerotilaceae</taxon>
        <taxon>Pseudaquabacterium</taxon>
    </lineage>
</organism>